<reference evidence="7 8" key="1">
    <citation type="submission" date="2024-09" db="EMBL/GenBank/DDBJ databases">
        <title>Laminarin stimulates single cell rates of sulfate reduction while oxygen inhibits transcriptomic activity in coastal marine sediment.</title>
        <authorList>
            <person name="Lindsay M."/>
            <person name="Orcutt B."/>
            <person name="Emerson D."/>
            <person name="Stepanauskas R."/>
            <person name="D'Angelo T."/>
        </authorList>
    </citation>
    <scope>NUCLEOTIDE SEQUENCE [LARGE SCALE GENOMIC DNA]</scope>
    <source>
        <strain evidence="7">SAG AM-311-K15</strain>
    </source>
</reference>
<dbReference type="Gene3D" id="2.160.10.10">
    <property type="entry name" value="Hexapeptide repeat proteins"/>
    <property type="match status" value="1"/>
</dbReference>
<comment type="caution">
    <text evidence="7">The sequence shown here is derived from an EMBL/GenBank/DDBJ whole genome shotgun (WGS) entry which is preliminary data.</text>
</comment>
<keyword evidence="8" id="KW-1185">Reference proteome</keyword>
<evidence type="ECO:0000313" key="8">
    <source>
        <dbReference type="Proteomes" id="UP001594351"/>
    </source>
</evidence>
<evidence type="ECO:0000313" key="7">
    <source>
        <dbReference type="EMBL" id="MFC1851204.1"/>
    </source>
</evidence>
<gene>
    <name evidence="7" type="primary">epsC</name>
    <name evidence="7" type="ORF">ACFL27_13495</name>
</gene>
<dbReference type="InterPro" id="IPR053376">
    <property type="entry name" value="Serine_acetyltransferase"/>
</dbReference>
<accession>A0ABV6YYD8</accession>
<dbReference type="Pfam" id="PF00132">
    <property type="entry name" value="Hexapep"/>
    <property type="match status" value="1"/>
</dbReference>
<dbReference type="EMBL" id="JBHPBY010000164">
    <property type="protein sequence ID" value="MFC1851204.1"/>
    <property type="molecule type" value="Genomic_DNA"/>
</dbReference>
<comment type="similarity">
    <text evidence="1">Belongs to the transferase hexapeptide repeat family.</text>
</comment>
<keyword evidence="5" id="KW-0012">Acyltransferase</keyword>
<dbReference type="InterPro" id="IPR042122">
    <property type="entry name" value="Ser_AcTrfase_N_sf"/>
</dbReference>
<proteinExistence type="inferred from homology"/>
<organism evidence="7 8">
    <name type="scientific">candidate division CSSED10-310 bacterium</name>
    <dbReference type="NCBI Taxonomy" id="2855610"/>
    <lineage>
        <taxon>Bacteria</taxon>
        <taxon>Bacteria division CSSED10-310</taxon>
    </lineage>
</organism>
<keyword evidence="4" id="KW-0808">Transferase</keyword>
<dbReference type="SUPFAM" id="SSF51161">
    <property type="entry name" value="Trimeric LpxA-like enzymes"/>
    <property type="match status" value="1"/>
</dbReference>
<keyword evidence="3" id="KW-0028">Amino-acid biosynthesis</keyword>
<dbReference type="EC" id="2.3.1.30" evidence="2"/>
<dbReference type="NCBIfam" id="NF041874">
    <property type="entry name" value="EPS_EpsC"/>
    <property type="match status" value="1"/>
</dbReference>
<name>A0ABV6YYD8_UNCC1</name>
<dbReference type="Gene3D" id="1.10.3130.10">
    <property type="entry name" value="serine acetyltransferase, domain 1"/>
    <property type="match status" value="1"/>
</dbReference>
<dbReference type="InterPro" id="IPR001451">
    <property type="entry name" value="Hexapep"/>
</dbReference>
<evidence type="ECO:0000256" key="6">
    <source>
        <dbReference type="ARBA" id="ARBA00049486"/>
    </source>
</evidence>
<protein>
    <recommendedName>
        <fullName evidence="2">serine O-acetyltransferase</fullName>
        <ecNumber evidence="2">2.3.1.30</ecNumber>
    </recommendedName>
</protein>
<evidence type="ECO:0000256" key="3">
    <source>
        <dbReference type="ARBA" id="ARBA00022605"/>
    </source>
</evidence>
<evidence type="ECO:0000256" key="5">
    <source>
        <dbReference type="ARBA" id="ARBA00023315"/>
    </source>
</evidence>
<evidence type="ECO:0000256" key="1">
    <source>
        <dbReference type="ARBA" id="ARBA00007274"/>
    </source>
</evidence>
<evidence type="ECO:0000256" key="2">
    <source>
        <dbReference type="ARBA" id="ARBA00013266"/>
    </source>
</evidence>
<dbReference type="InterPro" id="IPR011004">
    <property type="entry name" value="Trimer_LpxA-like_sf"/>
</dbReference>
<dbReference type="CDD" id="cd03354">
    <property type="entry name" value="LbH_SAT"/>
    <property type="match status" value="1"/>
</dbReference>
<dbReference type="InterPro" id="IPR045304">
    <property type="entry name" value="LbH_SAT"/>
</dbReference>
<dbReference type="PANTHER" id="PTHR42811">
    <property type="entry name" value="SERINE ACETYLTRANSFERASE"/>
    <property type="match status" value="1"/>
</dbReference>
<comment type="catalytic activity">
    <reaction evidence="6">
        <text>L-serine + acetyl-CoA = O-acetyl-L-serine + CoA</text>
        <dbReference type="Rhea" id="RHEA:24560"/>
        <dbReference type="ChEBI" id="CHEBI:33384"/>
        <dbReference type="ChEBI" id="CHEBI:57287"/>
        <dbReference type="ChEBI" id="CHEBI:57288"/>
        <dbReference type="ChEBI" id="CHEBI:58340"/>
        <dbReference type="EC" id="2.3.1.30"/>
    </reaction>
</comment>
<dbReference type="Proteomes" id="UP001594351">
    <property type="component" value="Unassembled WGS sequence"/>
</dbReference>
<evidence type="ECO:0000256" key="4">
    <source>
        <dbReference type="ARBA" id="ARBA00022679"/>
    </source>
</evidence>
<sequence>MNTDQSCIEEEFVAGNDLAAVVDQLNGQSEVLGREYQNKLEQSLPVSEVVAEIVSEFKFVLFPGFYGKGDLSPTNARFQVSYTLNRVLIALQDQIRRGHCFMCNEEAIKCKKCEHEAVRSSRALILKLPAIKKLLISDIYAAYNGDPAARSPGEVIFSYPGFNAILSYRLAHELYKLDVPIIPRMITEQAHSQTGIDIHPGATIGGSFFIDHGTGVVIGETSVVGNKVSLYQGVTLGAKNFPLDQNNHPQKGLPRHPIIEDDVIIYSGATLLGRITIGKGSVIGGNVWLTHSVSPGMKITQNKPRQEYYAAGAGI</sequence>